<accession>A0A1Q9F3V7</accession>
<sequence>MKEQPARKRLENFERIQLLDVRLDQRIENANVRQQVEMQKQATEEMKQKASLIRAKTTVLEADFDRQVKLVNVEADAAAVNITRKAEADAAYNMQEARAEVLRTVQNTVKSGFAPLTNSELLKYMEQGALIEATAGPMIYGDFQSATVFTQTSGEKTPMVRFWGAGDVGGGDGFWRVDGEADGWVAAEEHPTKSGYSLHEGGFIQVSGADLDDPELRVKRRKVSSGPVRQGAELLWEGM</sequence>
<reference evidence="1 2" key="1">
    <citation type="submission" date="2016-02" db="EMBL/GenBank/DDBJ databases">
        <title>Genome analysis of coral dinoflagellate symbionts highlights evolutionary adaptations to a symbiotic lifestyle.</title>
        <authorList>
            <person name="Aranda M."/>
            <person name="Li Y."/>
            <person name="Liew Y.J."/>
            <person name="Baumgarten S."/>
            <person name="Simakov O."/>
            <person name="Wilson M."/>
            <person name="Piel J."/>
            <person name="Ashoor H."/>
            <person name="Bougouffa S."/>
            <person name="Bajic V.B."/>
            <person name="Ryu T."/>
            <person name="Ravasi T."/>
            <person name="Bayer T."/>
            <person name="Micklem G."/>
            <person name="Kim H."/>
            <person name="Bhak J."/>
            <person name="Lajeunesse T.C."/>
            <person name="Voolstra C.R."/>
        </authorList>
    </citation>
    <scope>NUCLEOTIDE SEQUENCE [LARGE SCALE GENOMIC DNA]</scope>
    <source>
        <strain evidence="1 2">CCMP2467</strain>
    </source>
</reference>
<name>A0A1Q9F3V7_SYMMI</name>
<proteinExistence type="predicted"/>
<gene>
    <name evidence="1" type="ORF">AK812_SmicGene1469</name>
</gene>
<protein>
    <recommendedName>
        <fullName evidence="3">Band 7 domain-containing protein</fullName>
    </recommendedName>
</protein>
<dbReference type="Proteomes" id="UP000186817">
    <property type="component" value="Unassembled WGS sequence"/>
</dbReference>
<dbReference type="EMBL" id="LSRX01000016">
    <property type="protein sequence ID" value="OLQ14373.1"/>
    <property type="molecule type" value="Genomic_DNA"/>
</dbReference>
<evidence type="ECO:0000313" key="1">
    <source>
        <dbReference type="EMBL" id="OLQ14373.1"/>
    </source>
</evidence>
<keyword evidence="2" id="KW-1185">Reference proteome</keyword>
<evidence type="ECO:0008006" key="3">
    <source>
        <dbReference type="Google" id="ProtNLM"/>
    </source>
</evidence>
<organism evidence="1 2">
    <name type="scientific">Symbiodinium microadriaticum</name>
    <name type="common">Dinoflagellate</name>
    <name type="synonym">Zooxanthella microadriatica</name>
    <dbReference type="NCBI Taxonomy" id="2951"/>
    <lineage>
        <taxon>Eukaryota</taxon>
        <taxon>Sar</taxon>
        <taxon>Alveolata</taxon>
        <taxon>Dinophyceae</taxon>
        <taxon>Suessiales</taxon>
        <taxon>Symbiodiniaceae</taxon>
        <taxon>Symbiodinium</taxon>
    </lineage>
</organism>
<dbReference type="AlphaFoldDB" id="A0A1Q9F3V7"/>
<comment type="caution">
    <text evidence="1">The sequence shown here is derived from an EMBL/GenBank/DDBJ whole genome shotgun (WGS) entry which is preliminary data.</text>
</comment>
<evidence type="ECO:0000313" key="2">
    <source>
        <dbReference type="Proteomes" id="UP000186817"/>
    </source>
</evidence>